<dbReference type="PATRIC" id="fig|1094556.3.peg.1773"/>
<evidence type="ECO:0000313" key="1">
    <source>
        <dbReference type="EMBL" id="EJF83045.1"/>
    </source>
</evidence>
<dbReference type="AlphaFoldDB" id="J1JFZ5"/>
<reference evidence="1 2" key="1">
    <citation type="submission" date="2012-03" db="EMBL/GenBank/DDBJ databases">
        <title>The Genome Sequence of Bartonella rattimassiliensis 15908.</title>
        <authorList>
            <consortium name="The Broad Institute Genome Sequencing Platform"/>
            <consortium name="The Broad Institute Genome Sequencing Center for Infectious Disease"/>
            <person name="Feldgarden M."/>
            <person name="Kirby J."/>
            <person name="Kosoy M."/>
            <person name="Birtles R."/>
            <person name="Probert W.S."/>
            <person name="Chiaraviglio L."/>
            <person name="Young S.K."/>
            <person name="Zeng Q."/>
            <person name="Gargeya S."/>
            <person name="Fitzgerald M."/>
            <person name="Haas B."/>
            <person name="Abouelleil A."/>
            <person name="Alvarado L."/>
            <person name="Arachchi H.M."/>
            <person name="Berlin A."/>
            <person name="Chapman S.B."/>
            <person name="Gearin G."/>
            <person name="Goldberg J."/>
            <person name="Griggs A."/>
            <person name="Gujja S."/>
            <person name="Hansen M."/>
            <person name="Heiman D."/>
            <person name="Howarth C."/>
            <person name="Larimer J."/>
            <person name="Lui A."/>
            <person name="MacDonald P.J.P."/>
            <person name="McCowen C."/>
            <person name="Montmayeur A."/>
            <person name="Murphy C."/>
            <person name="Neiman D."/>
            <person name="Pearson M."/>
            <person name="Priest M."/>
            <person name="Roberts A."/>
            <person name="Saif S."/>
            <person name="Shea T."/>
            <person name="Sisk P."/>
            <person name="Stolte C."/>
            <person name="Sykes S."/>
            <person name="Wortman J."/>
            <person name="Nusbaum C."/>
            <person name="Birren B."/>
        </authorList>
    </citation>
    <scope>NUCLEOTIDE SEQUENCE [LARGE SCALE GENOMIC DNA]</scope>
    <source>
        <strain evidence="1 2">15908</strain>
    </source>
</reference>
<proteinExistence type="predicted"/>
<gene>
    <name evidence="1" type="ORF">MCY_01566</name>
</gene>
<accession>J1JFZ5</accession>
<organism evidence="1 2">
    <name type="scientific">Bartonella rattimassiliensis 15908</name>
    <dbReference type="NCBI Taxonomy" id="1094556"/>
    <lineage>
        <taxon>Bacteria</taxon>
        <taxon>Pseudomonadati</taxon>
        <taxon>Pseudomonadota</taxon>
        <taxon>Alphaproteobacteria</taxon>
        <taxon>Hyphomicrobiales</taxon>
        <taxon>Bartonellaceae</taxon>
        <taxon>Bartonella</taxon>
    </lineage>
</organism>
<dbReference type="Proteomes" id="UP000001077">
    <property type="component" value="Unassembled WGS sequence"/>
</dbReference>
<keyword evidence="2" id="KW-1185">Reference proteome</keyword>
<dbReference type="STRING" id="1094556.MCY_01566"/>
<evidence type="ECO:0000313" key="2">
    <source>
        <dbReference type="Proteomes" id="UP000001077"/>
    </source>
</evidence>
<sequence length="67" mass="7833">MSLKHFKRLREGNLKNIESTNLHLGPDHDLKQINSLLISMIYPILEKQGLLQNSRLRNPDEKQTEKP</sequence>
<comment type="caution">
    <text evidence="1">The sequence shown here is derived from an EMBL/GenBank/DDBJ whole genome shotgun (WGS) entry which is preliminary data.</text>
</comment>
<dbReference type="EMBL" id="AILY01000054">
    <property type="protein sequence ID" value="EJF83045.1"/>
    <property type="molecule type" value="Genomic_DNA"/>
</dbReference>
<name>J1JFZ5_9HYPH</name>
<dbReference type="HOGENOM" id="CLU_2803771_0_0_5"/>
<dbReference type="eggNOG" id="COG1283">
    <property type="taxonomic scope" value="Bacteria"/>
</dbReference>
<protein>
    <submittedName>
        <fullName evidence="1">Uncharacterized protein</fullName>
    </submittedName>
</protein>